<protein>
    <submittedName>
        <fullName evidence="1">Uncharacterized protein</fullName>
    </submittedName>
</protein>
<organism evidence="1 2">
    <name type="scientific">Labilibaculum filiforme</name>
    <dbReference type="NCBI Taxonomy" id="1940526"/>
    <lineage>
        <taxon>Bacteria</taxon>
        <taxon>Pseudomonadati</taxon>
        <taxon>Bacteroidota</taxon>
        <taxon>Bacteroidia</taxon>
        <taxon>Marinilabiliales</taxon>
        <taxon>Marinifilaceae</taxon>
        <taxon>Labilibaculum</taxon>
    </lineage>
</organism>
<reference evidence="1 2" key="1">
    <citation type="journal article" date="2017" name="Front. Microbiol.">
        <title>Labilibaculum manganireducens gen. nov., sp. nov. and Labilibaculum filiforme sp. nov., Novel Bacteroidetes Isolated from Subsurface Sediments of the Baltic Sea.</title>
        <authorList>
            <person name="Vandieken V."/>
            <person name="Marshall I.P."/>
            <person name="Niemann H."/>
            <person name="Engelen B."/>
            <person name="Cypionka H."/>
        </authorList>
    </citation>
    <scope>NUCLEOTIDE SEQUENCE [LARGE SCALE GENOMIC DNA]</scope>
    <source>
        <strain evidence="1 2">59.16B</strain>
    </source>
</reference>
<sequence>MLEKLAIGKASEVNKYDFRITIMNSRSISTNTIATFALRKYKFTQQLTDRFIGKVLLFYKCG</sequence>
<comment type="caution">
    <text evidence="1">The sequence shown here is derived from an EMBL/GenBank/DDBJ whole genome shotgun (WGS) entry which is preliminary data.</text>
</comment>
<evidence type="ECO:0000313" key="2">
    <source>
        <dbReference type="Proteomes" id="UP000233535"/>
    </source>
</evidence>
<proteinExistence type="predicted"/>
<dbReference type="Proteomes" id="UP000233535">
    <property type="component" value="Unassembled WGS sequence"/>
</dbReference>
<accession>A0A2N3HW89</accession>
<name>A0A2N3HW89_9BACT</name>
<dbReference type="AlphaFoldDB" id="A0A2N3HW89"/>
<gene>
    <name evidence="1" type="ORF">BZG02_13435</name>
</gene>
<keyword evidence="2" id="KW-1185">Reference proteome</keyword>
<evidence type="ECO:0000313" key="1">
    <source>
        <dbReference type="EMBL" id="PKQ62307.1"/>
    </source>
</evidence>
<dbReference type="EMBL" id="MVDD01000009">
    <property type="protein sequence ID" value="PKQ62307.1"/>
    <property type="molecule type" value="Genomic_DNA"/>
</dbReference>